<evidence type="ECO:0000259" key="7">
    <source>
        <dbReference type="PROSITE" id="PS50157"/>
    </source>
</evidence>
<dbReference type="InterPro" id="IPR013087">
    <property type="entry name" value="Znf_C2H2_type"/>
</dbReference>
<proteinExistence type="predicted"/>
<dbReference type="AlphaFoldDB" id="A0A0R3UMY9"/>
<dbReference type="Proteomes" id="UP000267029">
    <property type="component" value="Unassembled WGS sequence"/>
</dbReference>
<evidence type="ECO:0000313" key="8">
    <source>
        <dbReference type="EMBL" id="VDD83129.1"/>
    </source>
</evidence>
<feature type="domain" description="C2H2-type" evidence="7">
    <location>
        <begin position="134"/>
        <end position="161"/>
    </location>
</feature>
<name>A0A0R3UMY9_MESCO</name>
<evidence type="ECO:0000256" key="4">
    <source>
        <dbReference type="ARBA" id="ARBA00022833"/>
    </source>
</evidence>
<feature type="domain" description="C2H2-type" evidence="7">
    <location>
        <begin position="46"/>
        <end position="75"/>
    </location>
</feature>
<keyword evidence="9" id="KW-1185">Reference proteome</keyword>
<dbReference type="PANTHER" id="PTHR24379">
    <property type="entry name" value="KRAB AND ZINC FINGER DOMAIN-CONTAINING"/>
    <property type="match status" value="1"/>
</dbReference>
<sequence>MEVSEDFTALPVTDPSTLPCNHCNRRFASRLRLDQHLKYATSSRAFACPVKDCGRVFVTKSHVTEHMNLHFGNRPFPCTFPGCSYRGKTGSQLAQHRATHGLGYVYACDYCDYQATTSSNLRRHARLHMDTRPYRCPHCPHTFVELSALRRHVLDSAYHPGLPLYVCPWCNRRSEATTSAASLPPNSLIINSPISNGPADIGVCGFNSSTLAWKHVVQAHAEQLASAETLQRLEKKPGETLIEHDVSLIFGLYHPSEDGKFRPSSAVRQFNSVATIRTHQRMRSSTKKRTNNKSHHAASGIAPALSPSGTTLPSPHLSLSRHPLIPCIFSVMDVTAQTSISDAAATATNSEEGLKFVQMQDLVALPGGVLWSASTFRSELVRATGGHLHYQQQPLS</sequence>
<evidence type="ECO:0000256" key="1">
    <source>
        <dbReference type="ARBA" id="ARBA00022723"/>
    </source>
</evidence>
<evidence type="ECO:0000256" key="2">
    <source>
        <dbReference type="ARBA" id="ARBA00022737"/>
    </source>
</evidence>
<gene>
    <name evidence="8" type="ORF">MCOS_LOCUS9132</name>
</gene>
<evidence type="ECO:0000256" key="3">
    <source>
        <dbReference type="ARBA" id="ARBA00022771"/>
    </source>
</evidence>
<keyword evidence="1" id="KW-0479">Metal-binding</keyword>
<evidence type="ECO:0000256" key="6">
    <source>
        <dbReference type="SAM" id="MobiDB-lite"/>
    </source>
</evidence>
<keyword evidence="2" id="KW-0677">Repeat</keyword>
<dbReference type="OrthoDB" id="7788172at2759"/>
<protein>
    <recommendedName>
        <fullName evidence="7">C2H2-type domain-containing protein</fullName>
    </recommendedName>
</protein>
<dbReference type="SMART" id="SM00355">
    <property type="entry name" value="ZnF_C2H2"/>
    <property type="match status" value="5"/>
</dbReference>
<dbReference type="PROSITE" id="PS50157">
    <property type="entry name" value="ZINC_FINGER_C2H2_2"/>
    <property type="match status" value="4"/>
</dbReference>
<accession>A0A0R3UMY9</accession>
<dbReference type="STRING" id="53468.A0A0R3UMY9"/>
<feature type="domain" description="C2H2-type" evidence="7">
    <location>
        <begin position="18"/>
        <end position="45"/>
    </location>
</feature>
<dbReference type="EMBL" id="UXSR01005647">
    <property type="protein sequence ID" value="VDD83129.1"/>
    <property type="molecule type" value="Genomic_DNA"/>
</dbReference>
<evidence type="ECO:0000256" key="5">
    <source>
        <dbReference type="PROSITE-ProRule" id="PRU00042"/>
    </source>
</evidence>
<organism evidence="8 9">
    <name type="scientific">Mesocestoides corti</name>
    <name type="common">Flatworm</name>
    <dbReference type="NCBI Taxonomy" id="53468"/>
    <lineage>
        <taxon>Eukaryota</taxon>
        <taxon>Metazoa</taxon>
        <taxon>Spiralia</taxon>
        <taxon>Lophotrochozoa</taxon>
        <taxon>Platyhelminthes</taxon>
        <taxon>Cestoda</taxon>
        <taxon>Eucestoda</taxon>
        <taxon>Cyclophyllidea</taxon>
        <taxon>Mesocestoididae</taxon>
        <taxon>Mesocestoides</taxon>
    </lineage>
</organism>
<dbReference type="GO" id="GO:0008270">
    <property type="term" value="F:zinc ion binding"/>
    <property type="evidence" value="ECO:0007669"/>
    <property type="project" value="UniProtKB-KW"/>
</dbReference>
<dbReference type="Gene3D" id="3.30.160.60">
    <property type="entry name" value="Classic Zinc Finger"/>
    <property type="match status" value="3"/>
</dbReference>
<reference evidence="8 9" key="1">
    <citation type="submission" date="2018-10" db="EMBL/GenBank/DDBJ databases">
        <authorList>
            <consortium name="Pathogen Informatics"/>
        </authorList>
    </citation>
    <scope>NUCLEOTIDE SEQUENCE [LARGE SCALE GENOMIC DNA]</scope>
</reference>
<feature type="region of interest" description="Disordered" evidence="6">
    <location>
        <begin position="277"/>
        <end position="313"/>
    </location>
</feature>
<dbReference type="PROSITE" id="PS00028">
    <property type="entry name" value="ZINC_FINGER_C2H2_1"/>
    <property type="match status" value="1"/>
</dbReference>
<dbReference type="InterPro" id="IPR036236">
    <property type="entry name" value="Znf_C2H2_sf"/>
</dbReference>
<evidence type="ECO:0000313" key="9">
    <source>
        <dbReference type="Proteomes" id="UP000267029"/>
    </source>
</evidence>
<keyword evidence="3 5" id="KW-0863">Zinc-finger</keyword>
<feature type="compositionally biased region" description="Basic residues" evidence="6">
    <location>
        <begin position="278"/>
        <end position="296"/>
    </location>
</feature>
<dbReference type="SUPFAM" id="SSF57667">
    <property type="entry name" value="beta-beta-alpha zinc fingers"/>
    <property type="match status" value="2"/>
</dbReference>
<keyword evidence="4" id="KW-0862">Zinc</keyword>
<dbReference type="Pfam" id="PF00096">
    <property type="entry name" value="zf-C2H2"/>
    <property type="match status" value="3"/>
</dbReference>
<feature type="domain" description="C2H2-type" evidence="7">
    <location>
        <begin position="106"/>
        <end position="133"/>
    </location>
</feature>
<dbReference type="PANTHER" id="PTHR24379:SF121">
    <property type="entry name" value="C2H2-TYPE DOMAIN-CONTAINING PROTEIN"/>
    <property type="match status" value="1"/>
</dbReference>